<evidence type="ECO:0000259" key="1">
    <source>
        <dbReference type="Pfam" id="PF18803"/>
    </source>
</evidence>
<dbReference type="HOGENOM" id="CLU_003703_1_1_1"/>
<dbReference type="InterPro" id="IPR041457">
    <property type="entry name" value="CxC2_KDZ-assoc"/>
</dbReference>
<gene>
    <name evidence="2" type="ORF">PISMIDRAFT_105857</name>
</gene>
<reference evidence="3" key="2">
    <citation type="submission" date="2015-01" db="EMBL/GenBank/DDBJ databases">
        <title>Evolutionary Origins and Diversification of the Mycorrhizal Mutualists.</title>
        <authorList>
            <consortium name="DOE Joint Genome Institute"/>
            <consortium name="Mycorrhizal Genomics Consortium"/>
            <person name="Kohler A."/>
            <person name="Kuo A."/>
            <person name="Nagy L.G."/>
            <person name="Floudas D."/>
            <person name="Copeland A."/>
            <person name="Barry K.W."/>
            <person name="Cichocki N."/>
            <person name="Veneault-Fourrey C."/>
            <person name="LaButti K."/>
            <person name="Lindquist E.A."/>
            <person name="Lipzen A."/>
            <person name="Lundell T."/>
            <person name="Morin E."/>
            <person name="Murat C."/>
            <person name="Riley R."/>
            <person name="Ohm R."/>
            <person name="Sun H."/>
            <person name="Tunlid A."/>
            <person name="Henrissat B."/>
            <person name="Grigoriev I.V."/>
            <person name="Hibbett D.S."/>
            <person name="Martin F."/>
        </authorList>
    </citation>
    <scope>NUCLEOTIDE SEQUENCE [LARGE SCALE GENOMIC DNA]</scope>
    <source>
        <strain evidence="3">441</strain>
    </source>
</reference>
<dbReference type="Proteomes" id="UP000054018">
    <property type="component" value="Unassembled WGS sequence"/>
</dbReference>
<accession>A0A0C9ZKI8</accession>
<name>A0A0C9ZKI8_9AGAM</name>
<feature type="domain" description="CxC2-like cysteine cluster KDZ transposase-associated" evidence="1">
    <location>
        <begin position="156"/>
        <end position="238"/>
    </location>
</feature>
<proteinExistence type="predicted"/>
<evidence type="ECO:0000313" key="2">
    <source>
        <dbReference type="EMBL" id="KIK20418.1"/>
    </source>
</evidence>
<dbReference type="STRING" id="765257.A0A0C9ZKI8"/>
<dbReference type="EMBL" id="KN833765">
    <property type="protein sequence ID" value="KIK20418.1"/>
    <property type="molecule type" value="Genomic_DNA"/>
</dbReference>
<dbReference type="OrthoDB" id="3149508at2759"/>
<dbReference type="AlphaFoldDB" id="A0A0C9ZKI8"/>
<organism evidence="2 3">
    <name type="scientific">Pisolithus microcarpus 441</name>
    <dbReference type="NCBI Taxonomy" id="765257"/>
    <lineage>
        <taxon>Eukaryota</taxon>
        <taxon>Fungi</taxon>
        <taxon>Dikarya</taxon>
        <taxon>Basidiomycota</taxon>
        <taxon>Agaricomycotina</taxon>
        <taxon>Agaricomycetes</taxon>
        <taxon>Agaricomycetidae</taxon>
        <taxon>Boletales</taxon>
        <taxon>Sclerodermatineae</taxon>
        <taxon>Pisolithaceae</taxon>
        <taxon>Pisolithus</taxon>
    </lineage>
</organism>
<evidence type="ECO:0000313" key="3">
    <source>
        <dbReference type="Proteomes" id="UP000054018"/>
    </source>
</evidence>
<reference evidence="2 3" key="1">
    <citation type="submission" date="2014-04" db="EMBL/GenBank/DDBJ databases">
        <authorList>
            <consortium name="DOE Joint Genome Institute"/>
            <person name="Kuo A."/>
            <person name="Kohler A."/>
            <person name="Costa M.D."/>
            <person name="Nagy L.G."/>
            <person name="Floudas D."/>
            <person name="Copeland A."/>
            <person name="Barry K.W."/>
            <person name="Cichocki N."/>
            <person name="Veneault-Fourrey C."/>
            <person name="LaButti K."/>
            <person name="Lindquist E.A."/>
            <person name="Lipzen A."/>
            <person name="Lundell T."/>
            <person name="Morin E."/>
            <person name="Murat C."/>
            <person name="Sun H."/>
            <person name="Tunlid A."/>
            <person name="Henrissat B."/>
            <person name="Grigoriev I.V."/>
            <person name="Hibbett D.S."/>
            <person name="Martin F."/>
            <person name="Nordberg H.P."/>
            <person name="Cantor M.N."/>
            <person name="Hua S.X."/>
        </authorList>
    </citation>
    <scope>NUCLEOTIDE SEQUENCE [LARGE SCALE GENOMIC DNA]</scope>
    <source>
        <strain evidence="2 3">441</strain>
    </source>
</reference>
<protein>
    <submittedName>
        <fullName evidence="2">Unplaced genomic scaffold scaffold_81, whole genome shotgun sequence</fullName>
    </submittedName>
</protein>
<keyword evidence="3" id="KW-1185">Reference proteome</keyword>
<sequence length="382" mass="44185">MENNPDEPIQMPHKKTQNDYIQEWVPQQEEFLRIILEMEAPPEPCTCSRCEKDGVYRCVDCMHQPLCCMDCCCAMHRSNPFHQIEQWTGEFFEQSALHLLGLAIHLGHGSAPCPYTDLQKLSEQGYKSMMDLLGMLPFDSEEWEDVDDIPLNLQPPSGSKYLTIVDITAIHYMVIESCQCPNAEEYHLQLLHAKLWPSTFLKLSTAFTFAVLDDFLRDNLECGTSGMNYFSKLHQITSGLFPHLVPDRYQELLRVAQQWRLIKLRKWNRFQQTKGSPLKGGLALFCAACPQPGINVDTTEALHKFVAKVTAYICMLTLQSWKYTHTMVMDRNFKAEHIKERCPEDQVQLMDGHRYMVSHLEYQEYLQATPHITEVRDSNNGE</sequence>
<dbReference type="Pfam" id="PF18803">
    <property type="entry name" value="CxC2"/>
    <property type="match status" value="1"/>
</dbReference>